<evidence type="ECO:0000313" key="1">
    <source>
        <dbReference type="EMBL" id="ADJ27134.1"/>
    </source>
</evidence>
<sequence>MTTMIQTPYLVNPIEDFHQITLDLDFGGGAGRIICDPNACSIGPFGDRQICTMMAPESADITLIPLRIADPTGRGRQLYSIAGDPLRNELNLVSPPGDTGDFRLIYIQRNGQRRVVSTEPVFNPIPGHGDDDLVCSPLARKFDDTIAQADLRPGFVSNTWILTVAGKKPNLNTIVKIRPLIYIRQPEYWGFDILDCRRGDIVLPNVAPYTESLDVTSYLGTCGVEVFWADESQRIDISKA</sequence>
<protein>
    <submittedName>
        <fullName evidence="1">Uncharacterized protein</fullName>
    </submittedName>
</protein>
<dbReference type="OrthoDB" id="3533372at2"/>
<dbReference type="KEGG" id="nwa:Nwat_0160"/>
<dbReference type="Proteomes" id="UP000000393">
    <property type="component" value="Chromosome"/>
</dbReference>
<dbReference type="AlphaFoldDB" id="D8K8S4"/>
<gene>
    <name evidence="1" type="ordered locus">Nwat_0160</name>
</gene>
<proteinExistence type="predicted"/>
<organism evidence="1 2">
    <name type="scientific">Nitrosococcus watsoni (strain C-113)</name>
    <dbReference type="NCBI Taxonomy" id="105559"/>
    <lineage>
        <taxon>Bacteria</taxon>
        <taxon>Pseudomonadati</taxon>
        <taxon>Pseudomonadota</taxon>
        <taxon>Gammaproteobacteria</taxon>
        <taxon>Chromatiales</taxon>
        <taxon>Chromatiaceae</taxon>
        <taxon>Nitrosococcus</taxon>
    </lineage>
</organism>
<keyword evidence="2" id="KW-1185">Reference proteome</keyword>
<name>D8K8S4_NITWC</name>
<dbReference type="EMBL" id="CP002086">
    <property type="protein sequence ID" value="ADJ27134.1"/>
    <property type="molecule type" value="Genomic_DNA"/>
</dbReference>
<reference evidence="1 2" key="1">
    <citation type="submission" date="2010-06" db="EMBL/GenBank/DDBJ databases">
        <title>Complete sequence of chromosome of Nitrosococcus watsoni C-113.</title>
        <authorList>
            <consortium name="US DOE Joint Genome Institute"/>
            <person name="Lucas S."/>
            <person name="Copeland A."/>
            <person name="Lapidus A."/>
            <person name="Cheng J.-F."/>
            <person name="Bruce D."/>
            <person name="Goodwin L."/>
            <person name="Pitluck S."/>
            <person name="Malfatti S.A."/>
            <person name="Chain P.S.G."/>
            <person name="Land M."/>
            <person name="Hauser L."/>
            <person name="Kyrpides N."/>
            <person name="Ivanova N."/>
            <person name="Cambell M.A."/>
            <person name="Heidelberg J.F."/>
            <person name="Klotz M.G."/>
            <person name="Woyke T."/>
        </authorList>
    </citation>
    <scope>NUCLEOTIDE SEQUENCE [LARGE SCALE GENOMIC DNA]</scope>
    <source>
        <strain evidence="1 2">C-113</strain>
    </source>
</reference>
<evidence type="ECO:0000313" key="2">
    <source>
        <dbReference type="Proteomes" id="UP000000393"/>
    </source>
</evidence>
<accession>D8K8S4</accession>
<dbReference type="RefSeq" id="WP_013219246.1">
    <property type="nucleotide sequence ID" value="NC_014315.1"/>
</dbReference>
<dbReference type="HOGENOM" id="CLU_1155475_0_0_6"/>